<dbReference type="InParanoid" id="A0A7R8UHD4"/>
<accession>A0A7R8UHD4</accession>
<gene>
    <name evidence="1" type="ORF">HERILL_LOCUS3223</name>
</gene>
<dbReference type="Proteomes" id="UP000594454">
    <property type="component" value="Chromosome 1"/>
</dbReference>
<evidence type="ECO:0000313" key="1">
    <source>
        <dbReference type="EMBL" id="CAD7080047.1"/>
    </source>
</evidence>
<dbReference type="EMBL" id="LR899009">
    <property type="protein sequence ID" value="CAD7080047.1"/>
    <property type="molecule type" value="Genomic_DNA"/>
</dbReference>
<organism evidence="1 2">
    <name type="scientific">Hermetia illucens</name>
    <name type="common">Black soldier fly</name>
    <dbReference type="NCBI Taxonomy" id="343691"/>
    <lineage>
        <taxon>Eukaryota</taxon>
        <taxon>Metazoa</taxon>
        <taxon>Ecdysozoa</taxon>
        <taxon>Arthropoda</taxon>
        <taxon>Hexapoda</taxon>
        <taxon>Insecta</taxon>
        <taxon>Pterygota</taxon>
        <taxon>Neoptera</taxon>
        <taxon>Endopterygota</taxon>
        <taxon>Diptera</taxon>
        <taxon>Brachycera</taxon>
        <taxon>Stratiomyomorpha</taxon>
        <taxon>Stratiomyidae</taxon>
        <taxon>Hermetiinae</taxon>
        <taxon>Hermetia</taxon>
    </lineage>
</organism>
<name>A0A7R8UHD4_HERIL</name>
<sequence>MKQFLMNQDKPIRSGGNNTLLFTRKGDVNGKHIIKFLSRKKSEKSNSFSKETKGSERRYQPVVPNQYLDIMSCHPSKKLAMVD</sequence>
<dbReference type="AlphaFoldDB" id="A0A7R8UHD4"/>
<reference evidence="1 2" key="1">
    <citation type="submission" date="2020-11" db="EMBL/GenBank/DDBJ databases">
        <authorList>
            <person name="Wallbank WR R."/>
            <person name="Pardo Diaz C."/>
            <person name="Kozak K."/>
            <person name="Martin S."/>
            <person name="Jiggins C."/>
            <person name="Moest M."/>
            <person name="Warren A I."/>
            <person name="Generalovic N T."/>
            <person name="Byers J.R.P. K."/>
            <person name="Montejo-Kovacevich G."/>
            <person name="Yen C E."/>
        </authorList>
    </citation>
    <scope>NUCLEOTIDE SEQUENCE [LARGE SCALE GENOMIC DNA]</scope>
</reference>
<keyword evidence="2" id="KW-1185">Reference proteome</keyword>
<protein>
    <submittedName>
        <fullName evidence="1">Uncharacterized protein</fullName>
    </submittedName>
</protein>
<proteinExistence type="predicted"/>
<evidence type="ECO:0000313" key="2">
    <source>
        <dbReference type="Proteomes" id="UP000594454"/>
    </source>
</evidence>